<dbReference type="Proteomes" id="UP000600918">
    <property type="component" value="Unassembled WGS sequence"/>
</dbReference>
<dbReference type="AlphaFoldDB" id="A0A834PCR3"/>
<dbReference type="EMBL" id="JACSDY010000002">
    <property type="protein sequence ID" value="KAF7435630.1"/>
    <property type="molecule type" value="Genomic_DNA"/>
</dbReference>
<evidence type="ECO:0000313" key="1">
    <source>
        <dbReference type="EMBL" id="KAF7435630.1"/>
    </source>
</evidence>
<gene>
    <name evidence="1" type="ORF">H0235_003821</name>
</gene>
<keyword evidence="2" id="KW-1185">Reference proteome</keyword>
<protein>
    <submittedName>
        <fullName evidence="1">Uncharacterized protein</fullName>
    </submittedName>
</protein>
<reference evidence="1" key="1">
    <citation type="journal article" date="2020" name="G3 (Bethesda)">
        <title>High-Quality Assemblies for Three Invasive Social Wasps from the &lt;i&gt;Vespula&lt;/i&gt; Genus.</title>
        <authorList>
            <person name="Harrop T.W.R."/>
            <person name="Guhlin J."/>
            <person name="McLaughlin G.M."/>
            <person name="Permina E."/>
            <person name="Stockwell P."/>
            <person name="Gilligan J."/>
            <person name="Le Lec M.F."/>
            <person name="Gruber M.A.M."/>
            <person name="Quinn O."/>
            <person name="Lovegrove M."/>
            <person name="Duncan E.J."/>
            <person name="Remnant E.J."/>
            <person name="Van Eeckhoven J."/>
            <person name="Graham B."/>
            <person name="Knapp R.A."/>
            <person name="Langford K.W."/>
            <person name="Kronenberg Z."/>
            <person name="Press M.O."/>
            <person name="Eacker S.M."/>
            <person name="Wilson-Rankin E.E."/>
            <person name="Purcell J."/>
            <person name="Lester P.J."/>
            <person name="Dearden P.K."/>
        </authorList>
    </citation>
    <scope>NUCLEOTIDE SEQUENCE</scope>
    <source>
        <strain evidence="1">Volc-1</strain>
    </source>
</reference>
<organism evidence="1 2">
    <name type="scientific">Vespula pensylvanica</name>
    <name type="common">Western yellow jacket</name>
    <name type="synonym">Wasp</name>
    <dbReference type="NCBI Taxonomy" id="30213"/>
    <lineage>
        <taxon>Eukaryota</taxon>
        <taxon>Metazoa</taxon>
        <taxon>Ecdysozoa</taxon>
        <taxon>Arthropoda</taxon>
        <taxon>Hexapoda</taxon>
        <taxon>Insecta</taxon>
        <taxon>Pterygota</taxon>
        <taxon>Neoptera</taxon>
        <taxon>Endopterygota</taxon>
        <taxon>Hymenoptera</taxon>
        <taxon>Apocrita</taxon>
        <taxon>Aculeata</taxon>
        <taxon>Vespoidea</taxon>
        <taxon>Vespidae</taxon>
        <taxon>Vespinae</taxon>
        <taxon>Vespula</taxon>
    </lineage>
</organism>
<accession>A0A834PCR3</accession>
<evidence type="ECO:0000313" key="2">
    <source>
        <dbReference type="Proteomes" id="UP000600918"/>
    </source>
</evidence>
<proteinExistence type="predicted"/>
<name>A0A834PCR3_VESPE</name>
<sequence>MWKEEAKKVMEETSLDRTLRFVEKVERVEIPLRPPVTIVELEIYLGRVTSPSDWHLLLLLLQHPSHGFPFDIIDTALLDAYD</sequence>
<comment type="caution">
    <text evidence="1">The sequence shown here is derived from an EMBL/GenBank/DDBJ whole genome shotgun (WGS) entry which is preliminary data.</text>
</comment>